<feature type="domain" description="Glabrous enhancer-binding protein-like DBD" evidence="3">
    <location>
        <begin position="138"/>
        <end position="230"/>
    </location>
</feature>
<feature type="compositionally biased region" description="Acidic residues" evidence="2">
    <location>
        <begin position="66"/>
        <end position="82"/>
    </location>
</feature>
<feature type="compositionally biased region" description="Basic and acidic residues" evidence="2">
    <location>
        <begin position="277"/>
        <end position="290"/>
    </location>
</feature>
<sequence>MTLKNPPSVSSSSASEEEREVEKEVVNNKEEESDDSEEEEGGDDDEETEKSRFYVVPNSNTKSKDAEEEEDSDDDSESDEQIPIEKEEEVKKPKHASIPAKRPATPAAKPRDEAEKSAKRRKKNNDANAGEESEKKSARVWTEEGEIVLLQGMVDYIKKGKSPNTDSNGFYEFIEGSIDSDVSKEQLFSKIRHAKVRYRQNEAKEKSGEVLTFSKSHFENCYELSKMIWGAEKKQENDGRKKKGKDGEGETTEVDGARNGKSKSKSKKKKASNDAGVSEKHEESVKVDDVADKLKATVEKEEEEGFGLNELILSKEQIIRPPPGLESFLNRRAFGLIDPTKGKTLEKKWKDLQVAETELFLKRIDLVREYSSLALEALKSPTS</sequence>
<dbReference type="Pfam" id="PF04504">
    <property type="entry name" value="GeBP-like_DBD"/>
    <property type="match status" value="1"/>
</dbReference>
<dbReference type="GO" id="GO:0005634">
    <property type="term" value="C:nucleus"/>
    <property type="evidence" value="ECO:0007669"/>
    <property type="project" value="TreeGrafter"/>
</dbReference>
<evidence type="ECO:0000313" key="4">
    <source>
        <dbReference type="EMBL" id="KAI3955419.1"/>
    </source>
</evidence>
<evidence type="ECO:0000313" key="5">
    <source>
        <dbReference type="Proteomes" id="UP001202328"/>
    </source>
</evidence>
<feature type="compositionally biased region" description="Basic residues" evidence="2">
    <location>
        <begin position="260"/>
        <end position="270"/>
    </location>
</feature>
<gene>
    <name evidence="4" type="ORF">MKW98_018520</name>
</gene>
<feature type="region of interest" description="Disordered" evidence="2">
    <location>
        <begin position="1"/>
        <end position="142"/>
    </location>
</feature>
<dbReference type="Proteomes" id="UP001202328">
    <property type="component" value="Unassembled WGS sequence"/>
</dbReference>
<keyword evidence="5" id="KW-1185">Reference proteome</keyword>
<dbReference type="InterPro" id="IPR007592">
    <property type="entry name" value="GEBP"/>
</dbReference>
<dbReference type="AlphaFoldDB" id="A0AAD4XU00"/>
<organism evidence="4 5">
    <name type="scientific">Papaver atlanticum</name>
    <dbReference type="NCBI Taxonomy" id="357466"/>
    <lineage>
        <taxon>Eukaryota</taxon>
        <taxon>Viridiplantae</taxon>
        <taxon>Streptophyta</taxon>
        <taxon>Embryophyta</taxon>
        <taxon>Tracheophyta</taxon>
        <taxon>Spermatophyta</taxon>
        <taxon>Magnoliopsida</taxon>
        <taxon>Ranunculales</taxon>
        <taxon>Papaveraceae</taxon>
        <taxon>Papaveroideae</taxon>
        <taxon>Papaver</taxon>
    </lineage>
</organism>
<dbReference type="InterPro" id="IPR053932">
    <property type="entry name" value="GeBP-like_DBD"/>
</dbReference>
<proteinExistence type="inferred from homology"/>
<evidence type="ECO:0000256" key="2">
    <source>
        <dbReference type="SAM" id="MobiDB-lite"/>
    </source>
</evidence>
<dbReference type="EMBL" id="JAJJMB010001752">
    <property type="protein sequence ID" value="KAI3955419.1"/>
    <property type="molecule type" value="Genomic_DNA"/>
</dbReference>
<dbReference type="GO" id="GO:0006355">
    <property type="term" value="P:regulation of DNA-templated transcription"/>
    <property type="evidence" value="ECO:0007669"/>
    <property type="project" value="InterPro"/>
</dbReference>
<evidence type="ECO:0000259" key="3">
    <source>
        <dbReference type="Pfam" id="PF04504"/>
    </source>
</evidence>
<dbReference type="PANTHER" id="PTHR31662">
    <property type="entry name" value="BNAANNG10740D PROTEIN-RELATED"/>
    <property type="match status" value="1"/>
</dbReference>
<feature type="compositionally biased region" description="Low complexity" evidence="2">
    <location>
        <begin position="99"/>
        <end position="108"/>
    </location>
</feature>
<feature type="region of interest" description="Disordered" evidence="2">
    <location>
        <begin position="232"/>
        <end position="290"/>
    </location>
</feature>
<comment type="similarity">
    <text evidence="1">Belongs to the GeBP family.</text>
</comment>
<dbReference type="PANTHER" id="PTHR31662:SF33">
    <property type="entry name" value="DNA-BINDING STOREKEEPER PROTEIN TRANSCRIPTIONAL REGULATOR-LIKE PROTEIN"/>
    <property type="match status" value="1"/>
</dbReference>
<name>A0AAD4XU00_9MAGN</name>
<comment type="caution">
    <text evidence="4">The sequence shown here is derived from an EMBL/GenBank/DDBJ whole genome shotgun (WGS) entry which is preliminary data.</text>
</comment>
<reference evidence="4" key="1">
    <citation type="submission" date="2022-04" db="EMBL/GenBank/DDBJ databases">
        <title>A functionally conserved STORR gene fusion in Papaver species that diverged 16.8 million years ago.</title>
        <authorList>
            <person name="Catania T."/>
        </authorList>
    </citation>
    <scope>NUCLEOTIDE SEQUENCE</scope>
    <source>
        <strain evidence="4">S-188037</strain>
    </source>
</reference>
<feature type="compositionally biased region" description="Acidic residues" evidence="2">
    <location>
        <begin position="31"/>
        <end position="48"/>
    </location>
</feature>
<protein>
    <recommendedName>
        <fullName evidence="3">Glabrous enhancer-binding protein-like DBD domain-containing protein</fullName>
    </recommendedName>
</protein>
<feature type="compositionally biased region" description="Basic and acidic residues" evidence="2">
    <location>
        <begin position="20"/>
        <end position="30"/>
    </location>
</feature>
<accession>A0AAD4XU00</accession>
<evidence type="ECO:0000256" key="1">
    <source>
        <dbReference type="ARBA" id="ARBA00010820"/>
    </source>
</evidence>